<evidence type="ECO:0000313" key="1">
    <source>
        <dbReference type="EMBL" id="OGE89728.1"/>
    </source>
</evidence>
<evidence type="ECO:0000313" key="2">
    <source>
        <dbReference type="Proteomes" id="UP000178377"/>
    </source>
</evidence>
<organism evidence="1 2">
    <name type="scientific">Candidatus Doudnabacteria bacterium RIFCSPHIGHO2_01_FULL_50_11</name>
    <dbReference type="NCBI Taxonomy" id="1817828"/>
    <lineage>
        <taxon>Bacteria</taxon>
        <taxon>Candidatus Doudnaibacteriota</taxon>
    </lineage>
</organism>
<name>A0A1F5PIF6_9BACT</name>
<reference evidence="1 2" key="1">
    <citation type="journal article" date="2016" name="Nat. Commun.">
        <title>Thousands of microbial genomes shed light on interconnected biogeochemical processes in an aquifer system.</title>
        <authorList>
            <person name="Anantharaman K."/>
            <person name="Brown C.T."/>
            <person name="Hug L.A."/>
            <person name="Sharon I."/>
            <person name="Castelle C.J."/>
            <person name="Probst A.J."/>
            <person name="Thomas B.C."/>
            <person name="Singh A."/>
            <person name="Wilkins M.J."/>
            <person name="Karaoz U."/>
            <person name="Brodie E.L."/>
            <person name="Williams K.H."/>
            <person name="Hubbard S.S."/>
            <person name="Banfield J.F."/>
        </authorList>
    </citation>
    <scope>NUCLEOTIDE SEQUENCE [LARGE SCALE GENOMIC DNA]</scope>
</reference>
<proteinExistence type="predicted"/>
<dbReference type="AlphaFoldDB" id="A0A1F5PIF6"/>
<comment type="caution">
    <text evidence="1">The sequence shown here is derived from an EMBL/GenBank/DDBJ whole genome shotgun (WGS) entry which is preliminary data.</text>
</comment>
<accession>A0A1F5PIF6</accession>
<sequence>MSTIFTRHSLKRMRKRNIGRTRASALTRGGKYLGSGTYKTTRKSSGRDITVIYKKEGSKRIIKTAWKE</sequence>
<dbReference type="EMBL" id="MFEO01000017">
    <property type="protein sequence ID" value="OGE89728.1"/>
    <property type="molecule type" value="Genomic_DNA"/>
</dbReference>
<dbReference type="STRING" id="1817828.A2722_03500"/>
<protein>
    <submittedName>
        <fullName evidence="1">Uncharacterized protein</fullName>
    </submittedName>
</protein>
<dbReference type="Proteomes" id="UP000178377">
    <property type="component" value="Unassembled WGS sequence"/>
</dbReference>
<gene>
    <name evidence="1" type="ORF">A2722_03500</name>
</gene>